<sequence>MLFGIYNCSITTFNEFVCLLYVQITNRSE</sequence>
<dbReference type="AlphaFoldDB" id="A0A8A3NYW7"/>
<protein>
    <submittedName>
        <fullName evidence="1">Uncharacterized protein</fullName>
    </submittedName>
</protein>
<evidence type="ECO:0000313" key="2">
    <source>
        <dbReference type="Proteomes" id="UP000672032"/>
    </source>
</evidence>
<dbReference type="Proteomes" id="UP000672032">
    <property type="component" value="Chromosome 1"/>
</dbReference>
<organism evidence="1 2">
    <name type="scientific">Monilinia vaccinii-corymbosi</name>
    <dbReference type="NCBI Taxonomy" id="61207"/>
    <lineage>
        <taxon>Eukaryota</taxon>
        <taxon>Fungi</taxon>
        <taxon>Dikarya</taxon>
        <taxon>Ascomycota</taxon>
        <taxon>Pezizomycotina</taxon>
        <taxon>Leotiomycetes</taxon>
        <taxon>Helotiales</taxon>
        <taxon>Sclerotiniaceae</taxon>
        <taxon>Monilinia</taxon>
    </lineage>
</organism>
<name>A0A8A3NYW7_9HELO</name>
<evidence type="ECO:0000313" key="1">
    <source>
        <dbReference type="EMBL" id="QSZ28614.1"/>
    </source>
</evidence>
<dbReference type="EMBL" id="CP063405">
    <property type="protein sequence ID" value="QSZ28614.1"/>
    <property type="molecule type" value="Genomic_DNA"/>
</dbReference>
<accession>A0A8A3NYW7</accession>
<gene>
    <name evidence="1" type="ORF">DSL72_003113</name>
</gene>
<reference evidence="1" key="1">
    <citation type="submission" date="2020-10" db="EMBL/GenBank/DDBJ databases">
        <title>Genome Sequence of Monilinia vaccinii-corymbosi Sheds Light on Mummy Berry Disease Infection of Blueberry and Mating Type.</title>
        <authorList>
            <person name="Yow A.G."/>
            <person name="Zhang Y."/>
            <person name="Bansal K."/>
            <person name="Eacker S.M."/>
            <person name="Sullivan S."/>
            <person name="Liachko I."/>
            <person name="Cubeta M.A."/>
            <person name="Rollins J.A."/>
            <person name="Ashrafi H."/>
        </authorList>
    </citation>
    <scope>NUCLEOTIDE SEQUENCE</scope>
    <source>
        <strain evidence="1">RL-1</strain>
    </source>
</reference>
<keyword evidence="2" id="KW-1185">Reference proteome</keyword>
<proteinExistence type="predicted"/>